<protein>
    <submittedName>
        <fullName evidence="2">Uncharacterized protein</fullName>
    </submittedName>
</protein>
<evidence type="ECO:0000256" key="1">
    <source>
        <dbReference type="SAM" id="MobiDB-lite"/>
    </source>
</evidence>
<feature type="compositionally biased region" description="Polar residues" evidence="1">
    <location>
        <begin position="111"/>
        <end position="122"/>
    </location>
</feature>
<accession>A0A6T6C2P0</accession>
<dbReference type="EMBL" id="HBGH01010821">
    <property type="protein sequence ID" value="CAD9233928.1"/>
    <property type="molecule type" value="Transcribed_RNA"/>
</dbReference>
<evidence type="ECO:0000313" key="3">
    <source>
        <dbReference type="EMBL" id="CAD9233928.1"/>
    </source>
</evidence>
<gene>
    <name evidence="2" type="ORF">CCAE0312_LOCUS6015</name>
    <name evidence="3" type="ORF">CCAE0312_LOCUS6016</name>
</gene>
<proteinExistence type="predicted"/>
<sequence>MGFPEIEPSLADPRRNPMRRISHKLDQGKDHHTKQSVHGPHHPDLAWHPWIHDWLVDGPTIQRSTMLYPNRNRSGHPGPPPPSRRRLSSPRNPQNTDDSIDRTKLKHVLRFSSSWERSMSQPATPPGE</sequence>
<feature type="region of interest" description="Disordered" evidence="1">
    <location>
        <begin position="65"/>
        <end position="128"/>
    </location>
</feature>
<organism evidence="2">
    <name type="scientific">Compsopogon caeruleus</name>
    <dbReference type="NCBI Taxonomy" id="31354"/>
    <lineage>
        <taxon>Eukaryota</taxon>
        <taxon>Rhodophyta</taxon>
        <taxon>Compsopogonophyceae</taxon>
        <taxon>Compsopogonales</taxon>
        <taxon>Compsopogonaceae</taxon>
        <taxon>Compsopogon</taxon>
    </lineage>
</organism>
<dbReference type="AlphaFoldDB" id="A0A6T6C2P0"/>
<name>A0A6T6C2P0_9RHOD</name>
<dbReference type="EMBL" id="HBGH01010820">
    <property type="protein sequence ID" value="CAD9233927.1"/>
    <property type="molecule type" value="Transcribed_RNA"/>
</dbReference>
<evidence type="ECO:0000313" key="2">
    <source>
        <dbReference type="EMBL" id="CAD9233927.1"/>
    </source>
</evidence>
<reference evidence="2" key="1">
    <citation type="submission" date="2021-01" db="EMBL/GenBank/DDBJ databases">
        <authorList>
            <person name="Corre E."/>
            <person name="Pelletier E."/>
            <person name="Niang G."/>
            <person name="Scheremetjew M."/>
            <person name="Finn R."/>
            <person name="Kale V."/>
            <person name="Holt S."/>
            <person name="Cochrane G."/>
            <person name="Meng A."/>
            <person name="Brown T."/>
            <person name="Cohen L."/>
        </authorList>
    </citation>
    <scope>NUCLEOTIDE SEQUENCE</scope>
    <source>
        <strain evidence="2">SAG 36.94</strain>
    </source>
</reference>
<feature type="region of interest" description="Disordered" evidence="1">
    <location>
        <begin position="1"/>
        <end position="43"/>
    </location>
</feature>